<comment type="caution">
    <text evidence="1">The sequence shown here is derived from an EMBL/GenBank/DDBJ whole genome shotgun (WGS) entry which is preliminary data.</text>
</comment>
<name>A0ABP0J4G0_9DINO</name>
<dbReference type="Proteomes" id="UP001642484">
    <property type="component" value="Unassembled WGS sequence"/>
</dbReference>
<evidence type="ECO:0000313" key="2">
    <source>
        <dbReference type="Proteomes" id="UP001642484"/>
    </source>
</evidence>
<protein>
    <submittedName>
        <fullName evidence="1">Uncharacterized protein</fullName>
    </submittedName>
</protein>
<organism evidence="1 2">
    <name type="scientific">Durusdinium trenchii</name>
    <dbReference type="NCBI Taxonomy" id="1381693"/>
    <lineage>
        <taxon>Eukaryota</taxon>
        <taxon>Sar</taxon>
        <taxon>Alveolata</taxon>
        <taxon>Dinophyceae</taxon>
        <taxon>Suessiales</taxon>
        <taxon>Symbiodiniaceae</taxon>
        <taxon>Durusdinium</taxon>
    </lineage>
</organism>
<reference evidence="1 2" key="1">
    <citation type="submission" date="2024-02" db="EMBL/GenBank/DDBJ databases">
        <authorList>
            <person name="Chen Y."/>
            <person name="Shah S."/>
            <person name="Dougan E. K."/>
            <person name="Thang M."/>
            <person name="Chan C."/>
        </authorList>
    </citation>
    <scope>NUCLEOTIDE SEQUENCE [LARGE SCALE GENOMIC DNA]</scope>
</reference>
<keyword evidence="2" id="KW-1185">Reference proteome</keyword>
<dbReference type="EMBL" id="CAXAMN010004446">
    <property type="protein sequence ID" value="CAK9009250.1"/>
    <property type="molecule type" value="Genomic_DNA"/>
</dbReference>
<accession>A0ABP0J4G0</accession>
<sequence>MPMGSPKQSPRGGLVLLRRLHLNISWSPDVPCHIYIRVPRPPKPLVPTWPLTLTEANRLQEAAKEELVHLGALRLTGAVLSETRFATAVANAWPVAPGAARRLARAFGAPAAALGAQWLGSGRSCRVPSCRLLTGHEESPDVPPQVLRDLGCLRFSDQRTLLHAALGRKDLQLARAALRSQGAGGLFCRDALGRTVLHHGNNTGALQRRVNASEAVSWVLAQMQSNALEMVQEVDHMGRHGGTIMREYERFILRISEVYPLTERRA</sequence>
<gene>
    <name evidence="1" type="ORF">CCMP2556_LOCUS9573</name>
</gene>
<proteinExistence type="predicted"/>
<evidence type="ECO:0000313" key="1">
    <source>
        <dbReference type="EMBL" id="CAK9009250.1"/>
    </source>
</evidence>